<accession>A0ACC1S9V9</accession>
<reference evidence="1" key="1">
    <citation type="submission" date="2022-07" db="EMBL/GenBank/DDBJ databases">
        <title>Genome Sequence of Phlebia brevispora.</title>
        <authorList>
            <person name="Buettner E."/>
        </authorList>
    </citation>
    <scope>NUCLEOTIDE SEQUENCE</scope>
    <source>
        <strain evidence="1">MPL23</strain>
    </source>
</reference>
<organism evidence="1 2">
    <name type="scientific">Phlebia brevispora</name>
    <dbReference type="NCBI Taxonomy" id="194682"/>
    <lineage>
        <taxon>Eukaryota</taxon>
        <taxon>Fungi</taxon>
        <taxon>Dikarya</taxon>
        <taxon>Basidiomycota</taxon>
        <taxon>Agaricomycotina</taxon>
        <taxon>Agaricomycetes</taxon>
        <taxon>Polyporales</taxon>
        <taxon>Meruliaceae</taxon>
        <taxon>Phlebia</taxon>
    </lineage>
</organism>
<dbReference type="EMBL" id="JANHOG010001567">
    <property type="protein sequence ID" value="KAJ3535012.1"/>
    <property type="molecule type" value="Genomic_DNA"/>
</dbReference>
<keyword evidence="2" id="KW-1185">Reference proteome</keyword>
<sequence length="441" mass="48666">MHFTKPSWVMHTDSVSRDQGKRLSIFSCHVHPDGSRIATGGLDAKVRIWSTKPILNSASELSGRPPKSLCTLAMHTGPVLCVRWAHSGRWLASGSDDAIIMIWDLDPSARGKVWGSDEFNVEGWKPLKRLPGHDSDITDMAWSPGDRYLASVGLDSQVIIWSNSERLRKLDTHQGFVKGVCWDPVGEFLATHSDDRSVKIWRTTDWEMEAEVKKPFEKSPSTFFRRLSWSPDGAHITAANATNNNGYVFIAAVIARNSWTSEISLVGHENAVEVAAYNPHIFLRDPSLPVVASNICSVVALGADDRSVSVWQTKSARPLVVAKEVFERQIMDLSWSSDGLTLYAVSSDGTMAVFSFDENELEGIAPVSAQEQYLKKFGFTPPPLPEGFAHESKESASQMTPPPSPSRTPVTALSHDDFGAHNGGEHVNMLVAKRNRPTLHQ</sequence>
<evidence type="ECO:0000313" key="1">
    <source>
        <dbReference type="EMBL" id="KAJ3535012.1"/>
    </source>
</evidence>
<proteinExistence type="predicted"/>
<gene>
    <name evidence="1" type="ORF">NM688_g7041</name>
</gene>
<dbReference type="Proteomes" id="UP001148662">
    <property type="component" value="Unassembled WGS sequence"/>
</dbReference>
<protein>
    <submittedName>
        <fullName evidence="1">Uncharacterized protein</fullName>
    </submittedName>
</protein>
<name>A0ACC1S9V9_9APHY</name>
<comment type="caution">
    <text evidence="1">The sequence shown here is derived from an EMBL/GenBank/DDBJ whole genome shotgun (WGS) entry which is preliminary data.</text>
</comment>
<evidence type="ECO:0000313" key="2">
    <source>
        <dbReference type="Proteomes" id="UP001148662"/>
    </source>
</evidence>